<gene>
    <name evidence="2" type="ORF">J3U87_05195</name>
</gene>
<dbReference type="EMBL" id="CP071793">
    <property type="protein sequence ID" value="QTD51847.1"/>
    <property type="molecule type" value="Genomic_DNA"/>
</dbReference>
<dbReference type="Proteomes" id="UP000663929">
    <property type="component" value="Chromosome"/>
</dbReference>
<evidence type="ECO:0000256" key="1">
    <source>
        <dbReference type="SAM" id="MobiDB-lite"/>
    </source>
</evidence>
<accession>A0A8A4TR10</accession>
<protein>
    <recommendedName>
        <fullName evidence="4">5-bromo-4-chloroindolyl phosphate hydrolysis protein</fullName>
    </recommendedName>
</protein>
<reference evidence="2" key="1">
    <citation type="submission" date="2021-03" db="EMBL/GenBank/DDBJ databases">
        <title>Acanthopleuribacteraceae sp. M133.</title>
        <authorList>
            <person name="Wang G."/>
        </authorList>
    </citation>
    <scope>NUCLEOTIDE SEQUENCE</scope>
    <source>
        <strain evidence="2">M133</strain>
    </source>
</reference>
<organism evidence="2 3">
    <name type="scientific">Sulfidibacter corallicola</name>
    <dbReference type="NCBI Taxonomy" id="2818388"/>
    <lineage>
        <taxon>Bacteria</taxon>
        <taxon>Pseudomonadati</taxon>
        <taxon>Acidobacteriota</taxon>
        <taxon>Holophagae</taxon>
        <taxon>Acanthopleuribacterales</taxon>
        <taxon>Acanthopleuribacteraceae</taxon>
        <taxon>Sulfidibacter</taxon>
    </lineage>
</organism>
<dbReference type="KEGG" id="scor:J3U87_05195"/>
<dbReference type="AlphaFoldDB" id="A0A8A4TR10"/>
<evidence type="ECO:0008006" key="4">
    <source>
        <dbReference type="Google" id="ProtNLM"/>
    </source>
</evidence>
<proteinExistence type="predicted"/>
<dbReference type="RefSeq" id="WP_237381966.1">
    <property type="nucleotide sequence ID" value="NZ_CP071793.1"/>
</dbReference>
<evidence type="ECO:0000313" key="3">
    <source>
        <dbReference type="Proteomes" id="UP000663929"/>
    </source>
</evidence>
<keyword evidence="3" id="KW-1185">Reference proteome</keyword>
<name>A0A8A4TR10_SULCO</name>
<evidence type="ECO:0000313" key="2">
    <source>
        <dbReference type="EMBL" id="QTD51847.1"/>
    </source>
</evidence>
<feature type="region of interest" description="Disordered" evidence="1">
    <location>
        <begin position="280"/>
        <end position="307"/>
    </location>
</feature>
<sequence>MAHRESRDEWNAGKVARAVFWEAVQHPTTLYPAAVSVLCGVYMSAFGVSAGPIKGALAGAFASLGSWVFHYFVRGEKLAARMVQKQLAAREDRATKDFEAELARFASIGFAEGRQALLELREAFEKLDGYLRRQGANRDHGTIVRFQMLAADCYREGQVLLRQARDIQTALVHVDAAKLVGEITSWERQLQRRTADDAAAGALRTRIESHRRRLEQVRQRQGAVAELLAEVEILEAALETAYLEVVDLVGGKFTPVRTGEHTAASLENAVSAARRVEDRLRGLERGPDEAADEAYLAAGKHQSPRDG</sequence>